<evidence type="ECO:0000256" key="2">
    <source>
        <dbReference type="ARBA" id="ARBA00022448"/>
    </source>
</evidence>
<proteinExistence type="predicted"/>
<feature type="transmembrane region" description="Helical" evidence="7">
    <location>
        <begin position="433"/>
        <end position="455"/>
    </location>
</feature>
<reference evidence="8 9" key="1">
    <citation type="submission" date="2019-02" db="EMBL/GenBank/DDBJ databases">
        <title>Genome sequencing of the rare red list fungi Bondarzewia mesenterica.</title>
        <authorList>
            <person name="Buettner E."/>
            <person name="Kellner H."/>
        </authorList>
    </citation>
    <scope>NUCLEOTIDE SEQUENCE [LARGE SCALE GENOMIC DNA]</scope>
    <source>
        <strain evidence="8 9">DSM 108281</strain>
    </source>
</reference>
<dbReference type="Gene3D" id="1.20.1250.20">
    <property type="entry name" value="MFS general substrate transporter like domains"/>
    <property type="match status" value="2"/>
</dbReference>
<name>A0A4S4LNZ2_9AGAM</name>
<protein>
    <recommendedName>
        <fullName evidence="10">Major facilitator superfamily (MFS) profile domain-containing protein</fullName>
    </recommendedName>
</protein>
<feature type="transmembrane region" description="Helical" evidence="7">
    <location>
        <begin position="322"/>
        <end position="339"/>
    </location>
</feature>
<feature type="region of interest" description="Disordered" evidence="6">
    <location>
        <begin position="1"/>
        <end position="60"/>
    </location>
</feature>
<evidence type="ECO:0000313" key="8">
    <source>
        <dbReference type="EMBL" id="THH13238.1"/>
    </source>
</evidence>
<evidence type="ECO:0000256" key="5">
    <source>
        <dbReference type="ARBA" id="ARBA00023136"/>
    </source>
</evidence>
<evidence type="ECO:0000256" key="6">
    <source>
        <dbReference type="SAM" id="MobiDB-lite"/>
    </source>
</evidence>
<organism evidence="8 9">
    <name type="scientific">Bondarzewia mesenterica</name>
    <dbReference type="NCBI Taxonomy" id="1095465"/>
    <lineage>
        <taxon>Eukaryota</taxon>
        <taxon>Fungi</taxon>
        <taxon>Dikarya</taxon>
        <taxon>Basidiomycota</taxon>
        <taxon>Agaricomycotina</taxon>
        <taxon>Agaricomycetes</taxon>
        <taxon>Russulales</taxon>
        <taxon>Bondarzewiaceae</taxon>
        <taxon>Bondarzewia</taxon>
    </lineage>
</organism>
<dbReference type="OrthoDB" id="1935484at2759"/>
<dbReference type="SUPFAM" id="SSF103473">
    <property type="entry name" value="MFS general substrate transporter"/>
    <property type="match status" value="2"/>
</dbReference>
<feature type="transmembrane region" description="Helical" evidence="7">
    <location>
        <begin position="489"/>
        <end position="508"/>
    </location>
</feature>
<evidence type="ECO:0000256" key="1">
    <source>
        <dbReference type="ARBA" id="ARBA00004141"/>
    </source>
</evidence>
<gene>
    <name evidence="8" type="ORF">EW146_g6954</name>
</gene>
<dbReference type="PANTHER" id="PTHR43791:SF65">
    <property type="entry name" value="MAJOR FACILITATOR SUPERFAMILY (MFS) PROFILE DOMAIN-CONTAINING PROTEIN-RELATED"/>
    <property type="match status" value="1"/>
</dbReference>
<evidence type="ECO:0008006" key="10">
    <source>
        <dbReference type="Google" id="ProtNLM"/>
    </source>
</evidence>
<evidence type="ECO:0000256" key="4">
    <source>
        <dbReference type="ARBA" id="ARBA00022989"/>
    </source>
</evidence>
<comment type="caution">
    <text evidence="8">The sequence shown here is derived from an EMBL/GenBank/DDBJ whole genome shotgun (WGS) entry which is preliminary data.</text>
</comment>
<dbReference type="InterPro" id="IPR036259">
    <property type="entry name" value="MFS_trans_sf"/>
</dbReference>
<keyword evidence="5 7" id="KW-0472">Membrane</keyword>
<sequence length="574" mass="65451">MSPTARPDAQPEPALSFVGTLPAQPHSPSTSSKLSLENKSAGDIYTSDATSPSDLADPDEEGTRFTDWLFRRNVEKQDLDAIATKRSVYDDPSIAKHYYPSAKYENRHRFDPSARWTYREEKALVRKIDLRVMLWTAISFSALNLDRYNLSQANTDNFLPNLGMTTDDYNLGNSVFKIAFLCAELPSQMVSKRLGPDRWIPMQMCAWSIITFSQFWLNGRGTFLATRALLGGVGILLTASFKAGECAAQFVSRSSSTEHVPQFHPGSDFIPILLLYQNGAASEISSFLDVVQCMPNCLQFHRLRRAAYAWNSREYADINGSYCRGLITLVIGITTFFMMPPSPTQTKAWFRPNGWFTEREEIISVNRVLRDDPTKGDMHNREGLTWKRLWTAVCDYDLWPLYLLGLMFGIPITPPSNYLTLSLRHLGFSTFKTNLLSIPSQFAGIVSMFALTFISERVNDRAIVSSLEDLWALPFLIALYCLPANPNPWIFYVRQIILIVFIAFVLIHRKGNRGLIIISCVNLFILYPSAKAYYVWRNRQRSKIWDAMTPEQRSEYLATTKDMGNRRLDFRFAH</sequence>
<evidence type="ECO:0000313" key="9">
    <source>
        <dbReference type="Proteomes" id="UP000310158"/>
    </source>
</evidence>
<keyword evidence="3 7" id="KW-0812">Transmembrane</keyword>
<feature type="compositionally biased region" description="Polar residues" evidence="6">
    <location>
        <begin position="26"/>
        <end position="38"/>
    </location>
</feature>
<comment type="subcellular location">
    <subcellularLocation>
        <location evidence="1">Membrane</location>
        <topology evidence="1">Multi-pass membrane protein</topology>
    </subcellularLocation>
</comment>
<dbReference type="GO" id="GO:0022857">
    <property type="term" value="F:transmembrane transporter activity"/>
    <property type="evidence" value="ECO:0007669"/>
    <property type="project" value="TreeGrafter"/>
</dbReference>
<evidence type="ECO:0000256" key="3">
    <source>
        <dbReference type="ARBA" id="ARBA00022692"/>
    </source>
</evidence>
<feature type="transmembrane region" description="Helical" evidence="7">
    <location>
        <begin position="399"/>
        <end position="421"/>
    </location>
</feature>
<dbReference type="EMBL" id="SGPL01000374">
    <property type="protein sequence ID" value="THH13238.1"/>
    <property type="molecule type" value="Genomic_DNA"/>
</dbReference>
<dbReference type="AlphaFoldDB" id="A0A4S4LNZ2"/>
<keyword evidence="2" id="KW-0813">Transport</keyword>
<dbReference type="GO" id="GO:0016020">
    <property type="term" value="C:membrane"/>
    <property type="evidence" value="ECO:0007669"/>
    <property type="project" value="UniProtKB-SubCell"/>
</dbReference>
<feature type="transmembrane region" description="Helical" evidence="7">
    <location>
        <begin position="514"/>
        <end position="536"/>
    </location>
</feature>
<evidence type="ECO:0000256" key="7">
    <source>
        <dbReference type="SAM" id="Phobius"/>
    </source>
</evidence>
<keyword evidence="4 7" id="KW-1133">Transmembrane helix</keyword>
<keyword evidence="9" id="KW-1185">Reference proteome</keyword>
<accession>A0A4S4LNZ2</accession>
<dbReference type="Proteomes" id="UP000310158">
    <property type="component" value="Unassembled WGS sequence"/>
</dbReference>
<dbReference type="PANTHER" id="PTHR43791">
    <property type="entry name" value="PERMEASE-RELATED"/>
    <property type="match status" value="1"/>
</dbReference>